<reference evidence="4 5" key="1">
    <citation type="submission" date="2016-10" db="EMBL/GenBank/DDBJ databases">
        <authorList>
            <person name="de Groot N.N."/>
        </authorList>
    </citation>
    <scope>NUCLEOTIDE SEQUENCE [LARGE SCALE GENOMIC DNA]</scope>
    <source>
        <strain evidence="4 5">CGMCC 1.3702</strain>
    </source>
</reference>
<dbReference type="Gene3D" id="3.40.50.720">
    <property type="entry name" value="NAD(P)-binding Rossmann-like Domain"/>
    <property type="match status" value="1"/>
</dbReference>
<gene>
    <name evidence="4" type="ORF">SAMN04488072_110136</name>
</gene>
<dbReference type="PANTHER" id="PTHR43086">
    <property type="entry name" value="VERY-LONG-CHAIN 3-OXOOACYL-COA REDUCTASE"/>
    <property type="match status" value="1"/>
</dbReference>
<comment type="similarity">
    <text evidence="1 3">Belongs to the short-chain dehydrogenases/reductases (SDR) family.</text>
</comment>
<dbReference type="PANTHER" id="PTHR43086:SF3">
    <property type="entry name" value="NADP-DEPENDENT 3-HYDROXY ACID DEHYDROGENASE YDFG"/>
    <property type="match status" value="1"/>
</dbReference>
<dbReference type="InterPro" id="IPR036291">
    <property type="entry name" value="NAD(P)-bd_dom_sf"/>
</dbReference>
<dbReference type="PRINTS" id="PR00080">
    <property type="entry name" value="SDRFAMILY"/>
</dbReference>
<proteinExistence type="inferred from homology"/>
<dbReference type="PIRSF" id="PIRSF000126">
    <property type="entry name" value="11-beta-HSD1"/>
    <property type="match status" value="1"/>
</dbReference>
<keyword evidence="2" id="KW-0560">Oxidoreductase</keyword>
<dbReference type="Pfam" id="PF00106">
    <property type="entry name" value="adh_short"/>
    <property type="match status" value="1"/>
</dbReference>
<keyword evidence="5" id="KW-1185">Reference proteome</keyword>
<dbReference type="STRING" id="237679.SAMN04488072_110136"/>
<dbReference type="EMBL" id="FOJW01000010">
    <property type="protein sequence ID" value="SFB23127.1"/>
    <property type="molecule type" value="Genomic_DNA"/>
</dbReference>
<evidence type="ECO:0000256" key="2">
    <source>
        <dbReference type="ARBA" id="ARBA00023002"/>
    </source>
</evidence>
<dbReference type="PRINTS" id="PR00081">
    <property type="entry name" value="GDHRDH"/>
</dbReference>
<evidence type="ECO:0000313" key="4">
    <source>
        <dbReference type="EMBL" id="SFB23127.1"/>
    </source>
</evidence>
<dbReference type="AlphaFoldDB" id="A0A1I0ZCN7"/>
<dbReference type="RefSeq" id="WP_090238988.1">
    <property type="nucleotide sequence ID" value="NZ_FOJW01000010.1"/>
</dbReference>
<dbReference type="InterPro" id="IPR002347">
    <property type="entry name" value="SDR_fam"/>
</dbReference>
<dbReference type="GO" id="GO:0016491">
    <property type="term" value="F:oxidoreductase activity"/>
    <property type="evidence" value="ECO:0007669"/>
    <property type="project" value="UniProtKB-KW"/>
</dbReference>
<dbReference type="Proteomes" id="UP000198642">
    <property type="component" value="Unassembled WGS sequence"/>
</dbReference>
<dbReference type="SUPFAM" id="SSF51735">
    <property type="entry name" value="NAD(P)-binding Rossmann-fold domains"/>
    <property type="match status" value="1"/>
</dbReference>
<organism evidence="4 5">
    <name type="scientific">Lentibacillus halodurans</name>
    <dbReference type="NCBI Taxonomy" id="237679"/>
    <lineage>
        <taxon>Bacteria</taxon>
        <taxon>Bacillati</taxon>
        <taxon>Bacillota</taxon>
        <taxon>Bacilli</taxon>
        <taxon>Bacillales</taxon>
        <taxon>Bacillaceae</taxon>
        <taxon>Lentibacillus</taxon>
    </lineage>
</organism>
<evidence type="ECO:0000256" key="1">
    <source>
        <dbReference type="ARBA" id="ARBA00006484"/>
    </source>
</evidence>
<protein>
    <recommendedName>
        <fullName evidence="6">Short-chain dehydrogenase</fullName>
    </recommendedName>
</protein>
<evidence type="ECO:0000256" key="3">
    <source>
        <dbReference type="RuleBase" id="RU000363"/>
    </source>
</evidence>
<accession>A0A1I0ZCN7</accession>
<dbReference type="OrthoDB" id="9808814at2"/>
<name>A0A1I0ZCN7_9BACI</name>
<evidence type="ECO:0008006" key="6">
    <source>
        <dbReference type="Google" id="ProtNLM"/>
    </source>
</evidence>
<sequence length="262" mass="28529">MNFSKKTALVTGASSGIGKVFATELAKKGCNIILVARSEDKLEQIAKELQKTYLIHAVPLSVDLSTVNAAEKVAREVEILGLTVDILINNAGFGTMGVFNQISSTRVHQEVQLNVISLTELTHQFIGSMIERKEGIIINVASMTAFQPAPYMAVYGATKAYVLSFTEALWAEYRDSGVHIVALCPGETKSSFHAVSGTESLKGKRMEPIDVVNAAFKGVKKDRSHIIVGRNNYIMAQLPRLLPRSMVVKFAKGIFQSALSNK</sequence>
<evidence type="ECO:0000313" key="5">
    <source>
        <dbReference type="Proteomes" id="UP000198642"/>
    </source>
</evidence>